<sequence length="824" mass="91849">MDDLLPSYESAIAQNPWELIAPYLHSNDLCSAALVCQKWHRTFTLQLWGNPASHFGVQNDTVYVALTRFKRTLYWSRLSVRELTHTLHLPPAHAEIYGGPHSEWLRDCLERLPRLQSLIVNGLPFFDHASLLTLRHASQWWRSTRPNAFPVFSLRLLDASGCTNATSTGLLEALSHVPDLVSLDLSRTPAAKDDEVFRKLKFLPSLRVLKLKGLGLKDADLSIIASSVGTRLRSLDISQNYLTDTSARLLLEHCLKETSYEMYATRAPLAPIEHTRPLGEIDIFGTEDLDSHLRKKLTQGFVGSLAIEDARDVGITHLYLSQNAMTVEGISGLLRSKRLQVLDVGTLPITLQKSAHPSYEDAPEDMAIPGVEKLTPILAEYASKRLVYLRINYAIVTNDAPYDTAPSPRAELDGDLALYTPSDAHELEAVEPPLPELPSTDNAVYELPGDTIQPTELPAPSHATEIARRSDTVGISKQTVGKSPPDKVLPTPKIEITSEPREIKRGPAYAPEVVPEAPLLSPISPILDASGGLSTLSPTMSGFESGTRSPSANNDAGNAITRSRHNSTYYTEDLRARLDLRQSQENRLHPDMLPKVHTLVLTDIPTKTEDWELIDRLIQFIKDCAEEVEIARLRAKHTYMLPPGRCRPVAEREYVWSIFALRRIVFEMAPLHATTKKISTSWRQYPTKSSTEDTDTETFWEAAAHDFSFFGDEECGLPNDEPGRHLPLAAMSGLMLDSGRSAPRPKSAGPETGDVRRVFDVVSEIGKFRKERKAAYEAVEGLGEIDTFVEGYWPGNITVVRKPVDEDAGTLDFYGNRFEGWLYR</sequence>
<evidence type="ECO:0000256" key="1">
    <source>
        <dbReference type="SAM" id="MobiDB-lite"/>
    </source>
</evidence>
<keyword evidence="3" id="KW-1185">Reference proteome</keyword>
<dbReference type="EMBL" id="MU001816">
    <property type="protein sequence ID" value="KAF2797012.1"/>
    <property type="molecule type" value="Genomic_DNA"/>
</dbReference>
<dbReference type="CDD" id="cd09917">
    <property type="entry name" value="F-box_SF"/>
    <property type="match status" value="1"/>
</dbReference>
<organism evidence="2 3">
    <name type="scientific">Melanomma pulvis-pyrius CBS 109.77</name>
    <dbReference type="NCBI Taxonomy" id="1314802"/>
    <lineage>
        <taxon>Eukaryota</taxon>
        <taxon>Fungi</taxon>
        <taxon>Dikarya</taxon>
        <taxon>Ascomycota</taxon>
        <taxon>Pezizomycotina</taxon>
        <taxon>Dothideomycetes</taxon>
        <taxon>Pleosporomycetidae</taxon>
        <taxon>Pleosporales</taxon>
        <taxon>Melanommataceae</taxon>
        <taxon>Melanomma</taxon>
    </lineage>
</organism>
<dbReference type="Proteomes" id="UP000799757">
    <property type="component" value="Unassembled WGS sequence"/>
</dbReference>
<dbReference type="Gene3D" id="3.80.10.10">
    <property type="entry name" value="Ribonuclease Inhibitor"/>
    <property type="match status" value="1"/>
</dbReference>
<accession>A0A6A6XKV7</accession>
<dbReference type="AlphaFoldDB" id="A0A6A6XKV7"/>
<dbReference type="SUPFAM" id="SSF52047">
    <property type="entry name" value="RNI-like"/>
    <property type="match status" value="1"/>
</dbReference>
<protein>
    <recommendedName>
        <fullName evidence="4">F-box domain-containing protein</fullName>
    </recommendedName>
</protein>
<dbReference type="OrthoDB" id="408631at2759"/>
<feature type="compositionally biased region" description="Polar residues" evidence="1">
    <location>
        <begin position="541"/>
        <end position="556"/>
    </location>
</feature>
<name>A0A6A6XKV7_9PLEO</name>
<gene>
    <name evidence="2" type="ORF">K505DRAFT_270244</name>
</gene>
<reference evidence="2" key="1">
    <citation type="journal article" date="2020" name="Stud. Mycol.">
        <title>101 Dothideomycetes genomes: a test case for predicting lifestyles and emergence of pathogens.</title>
        <authorList>
            <person name="Haridas S."/>
            <person name="Albert R."/>
            <person name="Binder M."/>
            <person name="Bloem J."/>
            <person name="Labutti K."/>
            <person name="Salamov A."/>
            <person name="Andreopoulos B."/>
            <person name="Baker S."/>
            <person name="Barry K."/>
            <person name="Bills G."/>
            <person name="Bluhm B."/>
            <person name="Cannon C."/>
            <person name="Castanera R."/>
            <person name="Culley D."/>
            <person name="Daum C."/>
            <person name="Ezra D."/>
            <person name="Gonzalez J."/>
            <person name="Henrissat B."/>
            <person name="Kuo A."/>
            <person name="Liang C."/>
            <person name="Lipzen A."/>
            <person name="Lutzoni F."/>
            <person name="Magnuson J."/>
            <person name="Mondo S."/>
            <person name="Nolan M."/>
            <person name="Ohm R."/>
            <person name="Pangilinan J."/>
            <person name="Park H.-J."/>
            <person name="Ramirez L."/>
            <person name="Alfaro M."/>
            <person name="Sun H."/>
            <person name="Tritt A."/>
            <person name="Yoshinaga Y."/>
            <person name="Zwiers L.-H."/>
            <person name="Turgeon B."/>
            <person name="Goodwin S."/>
            <person name="Spatafora J."/>
            <person name="Crous P."/>
            <person name="Grigoriev I."/>
        </authorList>
    </citation>
    <scope>NUCLEOTIDE SEQUENCE</scope>
    <source>
        <strain evidence="2">CBS 109.77</strain>
    </source>
</reference>
<proteinExistence type="predicted"/>
<evidence type="ECO:0008006" key="4">
    <source>
        <dbReference type="Google" id="ProtNLM"/>
    </source>
</evidence>
<dbReference type="InterPro" id="IPR032675">
    <property type="entry name" value="LRR_dom_sf"/>
</dbReference>
<evidence type="ECO:0000313" key="3">
    <source>
        <dbReference type="Proteomes" id="UP000799757"/>
    </source>
</evidence>
<evidence type="ECO:0000313" key="2">
    <source>
        <dbReference type="EMBL" id="KAF2797012.1"/>
    </source>
</evidence>
<feature type="region of interest" description="Disordered" evidence="1">
    <location>
        <begin position="541"/>
        <end position="560"/>
    </location>
</feature>